<dbReference type="InterPro" id="IPR001647">
    <property type="entry name" value="HTH_TetR"/>
</dbReference>
<dbReference type="Pfam" id="PF00440">
    <property type="entry name" value="TetR_N"/>
    <property type="match status" value="1"/>
</dbReference>
<dbReference type="SUPFAM" id="SSF46689">
    <property type="entry name" value="Homeodomain-like"/>
    <property type="match status" value="1"/>
</dbReference>
<dbReference type="GO" id="GO:0000976">
    <property type="term" value="F:transcription cis-regulatory region binding"/>
    <property type="evidence" value="ECO:0007669"/>
    <property type="project" value="TreeGrafter"/>
</dbReference>
<evidence type="ECO:0000259" key="4">
    <source>
        <dbReference type="PROSITE" id="PS50977"/>
    </source>
</evidence>
<evidence type="ECO:0000313" key="6">
    <source>
        <dbReference type="Proteomes" id="UP001139502"/>
    </source>
</evidence>
<name>A0A9X2KGV9_9MICC</name>
<dbReference type="EMBL" id="JANAFB010000001">
    <property type="protein sequence ID" value="MCP3424538.1"/>
    <property type="molecule type" value="Genomic_DNA"/>
</dbReference>
<accession>A0A9X2KGV9</accession>
<evidence type="ECO:0000256" key="2">
    <source>
        <dbReference type="PROSITE-ProRule" id="PRU00335"/>
    </source>
</evidence>
<protein>
    <submittedName>
        <fullName evidence="5">TetR/AcrR family transcriptional regulator</fullName>
    </submittedName>
</protein>
<dbReference type="GO" id="GO:0003700">
    <property type="term" value="F:DNA-binding transcription factor activity"/>
    <property type="evidence" value="ECO:0007669"/>
    <property type="project" value="TreeGrafter"/>
</dbReference>
<keyword evidence="6" id="KW-1185">Reference proteome</keyword>
<feature type="region of interest" description="Disordered" evidence="3">
    <location>
        <begin position="232"/>
        <end position="263"/>
    </location>
</feature>
<evidence type="ECO:0000256" key="3">
    <source>
        <dbReference type="SAM" id="MobiDB-lite"/>
    </source>
</evidence>
<organism evidence="5 6">
    <name type="scientific">Rothia santali</name>
    <dbReference type="NCBI Taxonomy" id="2949643"/>
    <lineage>
        <taxon>Bacteria</taxon>
        <taxon>Bacillati</taxon>
        <taxon>Actinomycetota</taxon>
        <taxon>Actinomycetes</taxon>
        <taxon>Micrococcales</taxon>
        <taxon>Micrococcaceae</taxon>
        <taxon>Rothia</taxon>
    </lineage>
</organism>
<feature type="compositionally biased region" description="Low complexity" evidence="3">
    <location>
        <begin position="232"/>
        <end position="242"/>
    </location>
</feature>
<dbReference type="PROSITE" id="PS50977">
    <property type="entry name" value="HTH_TETR_2"/>
    <property type="match status" value="1"/>
</dbReference>
<evidence type="ECO:0000313" key="5">
    <source>
        <dbReference type="EMBL" id="MCP3424538.1"/>
    </source>
</evidence>
<gene>
    <name evidence="5" type="ORF">NBM05_00415</name>
</gene>
<reference evidence="5" key="1">
    <citation type="submission" date="2022-06" db="EMBL/GenBank/DDBJ databases">
        <title>Rothia sp. isolated from sandalwood seedling.</title>
        <authorList>
            <person name="Tuikhar N."/>
            <person name="Kirdat K."/>
            <person name="Thorat V."/>
            <person name="Swetha P."/>
            <person name="Padma S."/>
            <person name="Sundararaj R."/>
            <person name="Yadav A."/>
        </authorList>
    </citation>
    <scope>NUCLEOTIDE SEQUENCE</scope>
    <source>
        <strain evidence="5">AR01</strain>
    </source>
</reference>
<dbReference type="PANTHER" id="PTHR30055:SF160">
    <property type="entry name" value="TRANSCRIPTIONAL REGULATORY PROTEIN (PROBABLY ASNC-FAMILY)-RELATED"/>
    <property type="match status" value="1"/>
</dbReference>
<dbReference type="Gene3D" id="1.10.357.10">
    <property type="entry name" value="Tetracycline Repressor, domain 2"/>
    <property type="match status" value="1"/>
</dbReference>
<dbReference type="InterPro" id="IPR050109">
    <property type="entry name" value="HTH-type_TetR-like_transc_reg"/>
</dbReference>
<dbReference type="InterPro" id="IPR009057">
    <property type="entry name" value="Homeodomain-like_sf"/>
</dbReference>
<dbReference type="Proteomes" id="UP001139502">
    <property type="component" value="Unassembled WGS sequence"/>
</dbReference>
<feature type="region of interest" description="Disordered" evidence="3">
    <location>
        <begin position="1"/>
        <end position="21"/>
    </location>
</feature>
<dbReference type="RefSeq" id="WP_254164385.1">
    <property type="nucleotide sequence ID" value="NZ_JANAFB010000001.1"/>
</dbReference>
<sequence>MKQEVPASGPRRPRDGRSTRWAEHRAMRRIELLIKARGAIHQLGPAASMGEIAQLAGTSKSVFYRYFHDKQGLSQALGEFLLERLEGKISDAARRARDDRELVHGMVDAYLVMVQRSPAIHEFVTSYSGLGWSRTEESAAPTSSLGAFADHVASLLLQNFTDSEASSSLLTGTLEPGSPMRREGLSYWARAVVGMVHSVTEKWRHAQLEGEAPDRAVVVDCLTDWILAPVTAPGAAPTRGAPPNTPDPQTPRAADPMPPRRRA</sequence>
<keyword evidence="1 2" id="KW-0238">DNA-binding</keyword>
<dbReference type="PANTHER" id="PTHR30055">
    <property type="entry name" value="HTH-TYPE TRANSCRIPTIONAL REGULATOR RUTR"/>
    <property type="match status" value="1"/>
</dbReference>
<feature type="compositionally biased region" description="Basic and acidic residues" evidence="3">
    <location>
        <begin position="12"/>
        <end position="21"/>
    </location>
</feature>
<dbReference type="AlphaFoldDB" id="A0A9X2KGV9"/>
<feature type="domain" description="HTH tetR-type" evidence="4">
    <location>
        <begin position="26"/>
        <end position="85"/>
    </location>
</feature>
<feature type="DNA-binding region" description="H-T-H motif" evidence="2">
    <location>
        <begin position="48"/>
        <end position="67"/>
    </location>
</feature>
<evidence type="ECO:0000256" key="1">
    <source>
        <dbReference type="ARBA" id="ARBA00023125"/>
    </source>
</evidence>
<comment type="caution">
    <text evidence="5">The sequence shown here is derived from an EMBL/GenBank/DDBJ whole genome shotgun (WGS) entry which is preliminary data.</text>
</comment>
<proteinExistence type="predicted"/>